<evidence type="ECO:0000256" key="4">
    <source>
        <dbReference type="ARBA" id="ARBA00013806"/>
    </source>
</evidence>
<organism evidence="11 12">
    <name type="scientific">Thanatephorus cucumeris (strain AG1-IA)</name>
    <name type="common">Rice sheath blight fungus</name>
    <name type="synonym">Rhizoctonia solani</name>
    <dbReference type="NCBI Taxonomy" id="983506"/>
    <lineage>
        <taxon>Eukaryota</taxon>
        <taxon>Fungi</taxon>
        <taxon>Dikarya</taxon>
        <taxon>Basidiomycota</taxon>
        <taxon>Agaricomycotina</taxon>
        <taxon>Agaricomycetes</taxon>
        <taxon>Cantharellales</taxon>
        <taxon>Ceratobasidiaceae</taxon>
        <taxon>Rhizoctonia</taxon>
        <taxon>Rhizoctonia solani AG-1</taxon>
    </lineage>
</organism>
<evidence type="ECO:0000256" key="5">
    <source>
        <dbReference type="ARBA" id="ARBA00022490"/>
    </source>
</evidence>
<evidence type="ECO:0000313" key="12">
    <source>
        <dbReference type="Proteomes" id="UP000011668"/>
    </source>
</evidence>
<reference evidence="11 12" key="1">
    <citation type="journal article" date="2013" name="Nat. Commun.">
        <title>The evolution and pathogenic mechanisms of the rice sheath blight pathogen.</title>
        <authorList>
            <person name="Zheng A."/>
            <person name="Lin R."/>
            <person name="Xu L."/>
            <person name="Qin P."/>
            <person name="Tang C."/>
            <person name="Ai P."/>
            <person name="Zhang D."/>
            <person name="Liu Y."/>
            <person name="Sun Z."/>
            <person name="Feng H."/>
            <person name="Wang Y."/>
            <person name="Chen Y."/>
            <person name="Liang X."/>
            <person name="Fu R."/>
            <person name="Li Q."/>
            <person name="Zhang J."/>
            <person name="Yu X."/>
            <person name="Xie Z."/>
            <person name="Ding L."/>
            <person name="Guan P."/>
            <person name="Tang J."/>
            <person name="Liang Y."/>
            <person name="Wang S."/>
            <person name="Deng Q."/>
            <person name="Li S."/>
            <person name="Zhu J."/>
            <person name="Wang L."/>
            <person name="Liu H."/>
            <person name="Li P."/>
        </authorList>
    </citation>
    <scope>NUCLEOTIDE SEQUENCE [LARGE SCALE GENOMIC DNA]</scope>
    <source>
        <strain evidence="12">AG-1 IA</strain>
    </source>
</reference>
<feature type="domain" description="Autophagy protein ATG17-like" evidence="10">
    <location>
        <begin position="112"/>
        <end position="520"/>
    </location>
</feature>
<accession>L8WKR2</accession>
<dbReference type="AlphaFoldDB" id="L8WKR2"/>
<dbReference type="GO" id="GO:1990316">
    <property type="term" value="C:Atg1/ULK1 kinase complex"/>
    <property type="evidence" value="ECO:0007669"/>
    <property type="project" value="TreeGrafter"/>
</dbReference>
<dbReference type="PANTHER" id="PTHR28005:SF1">
    <property type="entry name" value="AUTOPHAGY-RELATED PROTEIN 17"/>
    <property type="match status" value="1"/>
</dbReference>
<name>L8WKR2_THACA</name>
<dbReference type="PANTHER" id="PTHR28005">
    <property type="entry name" value="AUTOPHAGY-RELATED PROTEIN 17"/>
    <property type="match status" value="1"/>
</dbReference>
<evidence type="ECO:0000256" key="3">
    <source>
        <dbReference type="ARBA" id="ARBA00006259"/>
    </source>
</evidence>
<evidence type="ECO:0000259" key="10">
    <source>
        <dbReference type="Pfam" id="PF04108"/>
    </source>
</evidence>
<evidence type="ECO:0000256" key="8">
    <source>
        <dbReference type="SAM" id="Coils"/>
    </source>
</evidence>
<dbReference type="HOGENOM" id="CLU_024595_0_0_1"/>
<evidence type="ECO:0000256" key="1">
    <source>
        <dbReference type="ARBA" id="ARBA00004496"/>
    </source>
</evidence>
<dbReference type="GO" id="GO:0000045">
    <property type="term" value="P:autophagosome assembly"/>
    <property type="evidence" value="ECO:0007669"/>
    <property type="project" value="TreeGrafter"/>
</dbReference>
<dbReference type="STRING" id="983506.L8WKR2"/>
<gene>
    <name evidence="11" type="ORF">AG1IA_08652</name>
</gene>
<keyword evidence="5" id="KW-0963">Cytoplasm</keyword>
<dbReference type="GO" id="GO:0030295">
    <property type="term" value="F:protein kinase activator activity"/>
    <property type="evidence" value="ECO:0007669"/>
    <property type="project" value="TreeGrafter"/>
</dbReference>
<feature type="region of interest" description="Disordered" evidence="9">
    <location>
        <begin position="208"/>
        <end position="253"/>
    </location>
</feature>
<protein>
    <recommendedName>
        <fullName evidence="4">Autophagy-related protein 17</fullName>
    </recommendedName>
</protein>
<dbReference type="OrthoDB" id="1937984at2759"/>
<dbReference type="GO" id="GO:0060090">
    <property type="term" value="F:molecular adaptor activity"/>
    <property type="evidence" value="ECO:0007669"/>
    <property type="project" value="TreeGrafter"/>
</dbReference>
<keyword evidence="7" id="KW-0472">Membrane</keyword>
<comment type="similarity">
    <text evidence="3">Belongs to the ATG17 family.</text>
</comment>
<evidence type="ECO:0000313" key="11">
    <source>
        <dbReference type="EMBL" id="ELU37312.1"/>
    </source>
</evidence>
<dbReference type="Proteomes" id="UP000011668">
    <property type="component" value="Unassembled WGS sequence"/>
</dbReference>
<dbReference type="GO" id="GO:0034727">
    <property type="term" value="P:piecemeal microautophagy of the nucleus"/>
    <property type="evidence" value="ECO:0007669"/>
    <property type="project" value="TreeGrafter"/>
</dbReference>
<dbReference type="GO" id="GO:0000422">
    <property type="term" value="P:autophagy of mitochondrion"/>
    <property type="evidence" value="ECO:0007669"/>
    <property type="project" value="TreeGrafter"/>
</dbReference>
<sequence>MLTMPKRMRQLHEKLTIRRRARLTIFRRFLRARDPRTLRVDIEIEVWRPKQPPHGWPRTTTSCAVIVSLPWLHVNFGVMPTIAPHPVATEPASPAPTGSSLAALFLTSKKALLHGNNVCNHASTLTAGSSNLTVDILTLDAKLQWLTRNVADQLKAANSVAKYLESERDRAHSAAKEWDRARSRRTRSLDAILEQLGNQAVPPSLHKTVAGSSIFGSPRSDTGRQLPDTPQTEINDKASLGASGLNQESDQTVQERSRWKTLRDFIDERSIEEALERIEDERLRLDDSLARSYDFPQALDEQISAVRNALPRLSAEPILHEVHRHMTEQDRLVHAMAEDLEGIARHFGQVKDALQVEDDGGVINMDDIRSEANIWFPFERKLTCDGIALDQDTNELSAVVRDLDQSGGSVEDLHEQLSTIKASKLQDLETHQTILTKLEDLEEMMMAMLAEQDAVHHEANSLLETLNSRLVELENLEAAYLAYRRSYARLLQEMARRERYRAEMEEMVHGMVERLERYRDGLSDLKYFCLARFVNNTPGCLEETQRRHEFFTQEGEFIPEDLCPFVTDPPARWSFANTGEDDGLYLVCHVGYNYTFRAYHVSPPPYILRVNMQQEKLNLALLKYQKWSVRFPITLRPGARGKRSTCRSCARGSPSVRVGSRLCGSGVLRPENCRQIENDRDVDPYAHPMTPRIHASVSFGA</sequence>
<comment type="caution">
    <text evidence="11">The sequence shown here is derived from an EMBL/GenBank/DDBJ whole genome shotgun (WGS) entry which is preliminary data.</text>
</comment>
<dbReference type="EMBL" id="AFRT01002714">
    <property type="protein sequence ID" value="ELU37312.1"/>
    <property type="molecule type" value="Genomic_DNA"/>
</dbReference>
<dbReference type="InterPro" id="IPR007240">
    <property type="entry name" value="Atg17"/>
</dbReference>
<dbReference type="Pfam" id="PF04108">
    <property type="entry name" value="ATG17_like"/>
    <property type="match status" value="1"/>
</dbReference>
<dbReference type="GO" id="GO:0034045">
    <property type="term" value="C:phagophore assembly site membrane"/>
    <property type="evidence" value="ECO:0007669"/>
    <property type="project" value="UniProtKB-SubCell"/>
</dbReference>
<keyword evidence="12" id="KW-1185">Reference proteome</keyword>
<dbReference type="InterPro" id="IPR045326">
    <property type="entry name" value="ATG17-like_dom"/>
</dbReference>
<evidence type="ECO:0000256" key="9">
    <source>
        <dbReference type="SAM" id="MobiDB-lite"/>
    </source>
</evidence>
<evidence type="ECO:0000256" key="6">
    <source>
        <dbReference type="ARBA" id="ARBA00023006"/>
    </source>
</evidence>
<evidence type="ECO:0000256" key="7">
    <source>
        <dbReference type="ARBA" id="ARBA00023136"/>
    </source>
</evidence>
<keyword evidence="8" id="KW-0175">Coiled coil</keyword>
<comment type="subcellular location">
    <subcellularLocation>
        <location evidence="1">Cytoplasm</location>
    </subcellularLocation>
    <subcellularLocation>
        <location evidence="2">Preautophagosomal structure membrane</location>
        <topology evidence="2">Peripheral membrane protein</topology>
    </subcellularLocation>
</comment>
<keyword evidence="6" id="KW-0072">Autophagy</keyword>
<feature type="coiled-coil region" evidence="8">
    <location>
        <begin position="456"/>
        <end position="493"/>
    </location>
</feature>
<proteinExistence type="inferred from homology"/>
<evidence type="ECO:0000256" key="2">
    <source>
        <dbReference type="ARBA" id="ARBA00004623"/>
    </source>
</evidence>